<feature type="region of interest" description="Disordered" evidence="6">
    <location>
        <begin position="873"/>
        <end position="993"/>
    </location>
</feature>
<comment type="subcellular location">
    <subcellularLocation>
        <location evidence="1">Membrane</location>
        <topology evidence="1">Multi-pass membrane protein</topology>
    </subcellularLocation>
</comment>
<dbReference type="PANTHER" id="PTHR17920">
    <property type="entry name" value="TRANSMEMBRANE AND COILED-COIL DOMAIN-CONTAINING PROTEIN 4 TMCO4"/>
    <property type="match status" value="1"/>
</dbReference>
<feature type="compositionally biased region" description="Basic and acidic residues" evidence="6">
    <location>
        <begin position="909"/>
        <end position="919"/>
    </location>
</feature>
<dbReference type="Proteomes" id="UP001530400">
    <property type="component" value="Unassembled WGS sequence"/>
</dbReference>
<sequence>MKFWRNSKGSSRSHTNSNSSNPLLTKDKDDYILSKKQSTKSFATTSVPTRHQRMQLLNSIIHHADAVQSQFAPNDQDATTESSSSMIKSLTAGNSSATTIIKQMNSKAFNRWQNVLQEGLVPMAVRGLGLLEPIDSDSSQECNNSKYSNNNEEEEEFFASLQGMEEEIQMMAILGRAASLRDRTDWSKNDNDDVRESGGEDGMEQINSMMKCTAMLMFHIVLMASAPSDDARETKDTTDDKDVNATKSAAGFDGRVRHVLKMSCVDVLTRAILQSVDAYEKEQQSQSEEVAHQETSQTKVLYDIDEVTLWNIPNIKTFVEEHVIGKEAIFGTVWHKQSSEKFALLGKTQGSTQQLVDEKQNDDKLQQEQQQEEGEQQQSDEFPSIEEMHSDLLLTDETDEEESAVSESEDRIEADPIKEDKISDETAEQSVDPGVDDNDNKQNQTSQQSDNAIDSNETEEHELNQVEFDHEHQLQLQQQEKEAQQAKRQLNAKFLASRKYELIERIVAIDVVRFLMAEEHERKLREKEQKNKFMNVVEMLKKATEEESGQDVQDSVDGESSEARSDGNDQNQNGEDVPSESASYWTSHRKKQALRSLKIAGVGLTHSQESFVLISISLGTVFAVTGGLAAPALAAGIGGLASLTGAGTASSTAILAVLATFKAGAALFGVGGGGLAAYRMKKRTDGLSDFSIRRENIEQYMYAGASDAKMKKGIEAMLPHLHTTVAVSGWLRENDVDDFQLAWGVCPNGRDDKSKDDAYRIRQLKRFYSIYNPKLVEYCEDFMWYLQRKQKKEFSWERIWIQLEAKYGANPDRMLPIDKPYNDEIFLSAEEKELIEGVLNKAKVVVGKQRGWFTDIDFNENDEIIQFLDKVSPEKKNQTQDHDRVDPSIVDNLEERMMNEDISASIDNIRLDDESDKVGDASMNASSSERDHIADTQQPDIHPNASSTATSSDYSSPSEIKSDSKSPIGESNTQESTSSAEEEGKHEEGEGEERCPVVWDWTRLYGSDLHTVTWESKMLSSLCHIVENMAIEVSSQATKVALQYSVIGAIISAVALPSALLTASKLIDDPYQIVVIRADEAGKELAKCLLLSDERRPVTLVGFSFGARVIYSCLRELARQQDIWEEELSSQGPAEMGLGQSSKTKEKPRFQYDREPASLIADVIFIGLPRVIDKTVLTSCRRVTGGRFVNCYAKNDWLLSLMFVARGGTPCGTKPVLDVPGVENYDVTNLVESHTKYADAIPNILKLVRFCEPL</sequence>
<feature type="compositionally biased region" description="Basic and acidic residues" evidence="6">
    <location>
        <begin position="982"/>
        <end position="993"/>
    </location>
</feature>
<feature type="compositionally biased region" description="Low complexity" evidence="6">
    <location>
        <begin position="945"/>
        <end position="959"/>
    </location>
</feature>
<feature type="transmembrane region" description="Helical" evidence="7">
    <location>
        <begin position="611"/>
        <end position="633"/>
    </location>
</feature>
<gene>
    <name evidence="8" type="ORF">ACHAWO_003008</name>
</gene>
<feature type="compositionally biased region" description="Basic and acidic residues" evidence="6">
    <location>
        <begin position="873"/>
        <end position="886"/>
    </location>
</feature>
<feature type="region of interest" description="Disordered" evidence="6">
    <location>
        <begin position="1"/>
        <end position="28"/>
    </location>
</feature>
<feature type="compositionally biased region" description="Basic and acidic residues" evidence="6">
    <location>
        <begin position="356"/>
        <end position="366"/>
    </location>
</feature>
<feature type="region of interest" description="Disordered" evidence="6">
    <location>
        <begin position="542"/>
        <end position="585"/>
    </location>
</feature>
<keyword evidence="2 7" id="KW-0812">Transmembrane</keyword>
<keyword evidence="3 7" id="KW-1133">Transmembrane helix</keyword>
<evidence type="ECO:0000313" key="9">
    <source>
        <dbReference type="Proteomes" id="UP001530400"/>
    </source>
</evidence>
<evidence type="ECO:0000256" key="2">
    <source>
        <dbReference type="ARBA" id="ARBA00022692"/>
    </source>
</evidence>
<dbReference type="EMBL" id="JALLPJ020000002">
    <property type="protein sequence ID" value="KAL3805498.1"/>
    <property type="molecule type" value="Genomic_DNA"/>
</dbReference>
<evidence type="ECO:0000256" key="4">
    <source>
        <dbReference type="ARBA" id="ARBA00023136"/>
    </source>
</evidence>
<evidence type="ECO:0000256" key="6">
    <source>
        <dbReference type="SAM" id="MobiDB-lite"/>
    </source>
</evidence>
<proteinExistence type="predicted"/>
<reference evidence="8 9" key="1">
    <citation type="submission" date="2024-10" db="EMBL/GenBank/DDBJ databases">
        <title>Updated reference genomes for cyclostephanoid diatoms.</title>
        <authorList>
            <person name="Roberts W.R."/>
            <person name="Alverson A.J."/>
        </authorList>
    </citation>
    <scope>NUCLEOTIDE SEQUENCE [LARGE SCALE GENOMIC DNA]</scope>
    <source>
        <strain evidence="8 9">AJA010-31</strain>
    </source>
</reference>
<accession>A0ABD3QZ59</accession>
<feature type="coiled-coil region" evidence="5">
    <location>
        <begin position="469"/>
        <end position="537"/>
    </location>
</feature>
<feature type="compositionally biased region" description="Polar residues" evidence="6">
    <location>
        <begin position="441"/>
        <end position="455"/>
    </location>
</feature>
<protein>
    <submittedName>
        <fullName evidence="8">Uncharacterized protein</fullName>
    </submittedName>
</protein>
<evidence type="ECO:0000256" key="7">
    <source>
        <dbReference type="SAM" id="Phobius"/>
    </source>
</evidence>
<dbReference type="AlphaFoldDB" id="A0ABD3QZ59"/>
<name>A0ABD3QZ59_9STRA</name>
<evidence type="ECO:0000256" key="5">
    <source>
        <dbReference type="SAM" id="Coils"/>
    </source>
</evidence>
<dbReference type="Pfam" id="PF05277">
    <property type="entry name" value="DUF726"/>
    <property type="match status" value="3"/>
</dbReference>
<feature type="compositionally biased region" description="Polar residues" evidence="6">
    <location>
        <begin position="568"/>
        <end position="585"/>
    </location>
</feature>
<feature type="compositionally biased region" description="Polar residues" evidence="6">
    <location>
        <begin position="969"/>
        <end position="979"/>
    </location>
</feature>
<dbReference type="GO" id="GO:0016020">
    <property type="term" value="C:membrane"/>
    <property type="evidence" value="ECO:0007669"/>
    <property type="project" value="UniProtKB-SubCell"/>
</dbReference>
<feature type="compositionally biased region" description="Acidic residues" evidence="6">
    <location>
        <begin position="546"/>
        <end position="560"/>
    </location>
</feature>
<keyword evidence="9" id="KW-1185">Reference proteome</keyword>
<keyword evidence="4 7" id="KW-0472">Membrane</keyword>
<evidence type="ECO:0000256" key="3">
    <source>
        <dbReference type="ARBA" id="ARBA00022989"/>
    </source>
</evidence>
<feature type="compositionally biased region" description="Basic and acidic residues" evidence="6">
    <location>
        <begin position="408"/>
        <end position="424"/>
    </location>
</feature>
<keyword evidence="5" id="KW-0175">Coiled coil</keyword>
<organism evidence="8 9">
    <name type="scientific">Cyclotella atomus</name>
    <dbReference type="NCBI Taxonomy" id="382360"/>
    <lineage>
        <taxon>Eukaryota</taxon>
        <taxon>Sar</taxon>
        <taxon>Stramenopiles</taxon>
        <taxon>Ochrophyta</taxon>
        <taxon>Bacillariophyta</taxon>
        <taxon>Coscinodiscophyceae</taxon>
        <taxon>Thalassiosirophycidae</taxon>
        <taxon>Stephanodiscales</taxon>
        <taxon>Stephanodiscaceae</taxon>
        <taxon>Cyclotella</taxon>
    </lineage>
</organism>
<dbReference type="PANTHER" id="PTHR17920:SF3">
    <property type="entry name" value="TRANSMEMBRANE AND COILED-COIL DOMAIN-CONTAINING PROTEIN 4"/>
    <property type="match status" value="1"/>
</dbReference>
<comment type="caution">
    <text evidence="8">The sequence shown here is derived from an EMBL/GenBank/DDBJ whole genome shotgun (WGS) entry which is preliminary data.</text>
</comment>
<evidence type="ECO:0000313" key="8">
    <source>
        <dbReference type="EMBL" id="KAL3805498.1"/>
    </source>
</evidence>
<feature type="transmembrane region" description="Helical" evidence="7">
    <location>
        <begin position="653"/>
        <end position="678"/>
    </location>
</feature>
<dbReference type="InterPro" id="IPR007941">
    <property type="entry name" value="DUF726"/>
</dbReference>
<feature type="compositionally biased region" description="Low complexity" evidence="6">
    <location>
        <begin position="1"/>
        <end position="21"/>
    </location>
</feature>
<feature type="compositionally biased region" description="Acidic residues" evidence="6">
    <location>
        <begin position="394"/>
        <end position="404"/>
    </location>
</feature>
<evidence type="ECO:0000256" key="1">
    <source>
        <dbReference type="ARBA" id="ARBA00004141"/>
    </source>
</evidence>
<feature type="region of interest" description="Disordered" evidence="6">
    <location>
        <begin position="353"/>
        <end position="464"/>
    </location>
</feature>